<sequence length="71" mass="7645">MAHATVAPPCPRIACISQRNVEPDPGYLTMPWNGTHHGSPGILFESNWSWNIWMSSASRPRIGTPCGAVGA</sequence>
<dbReference type="VEuPathDB" id="FungiDB:EYZ11_008602"/>
<dbReference type="EMBL" id="SOSA01000371">
    <property type="protein sequence ID" value="THC91947.1"/>
    <property type="molecule type" value="Genomic_DNA"/>
</dbReference>
<dbReference type="Proteomes" id="UP000308092">
    <property type="component" value="Unassembled WGS sequence"/>
</dbReference>
<reference evidence="1 2" key="1">
    <citation type="submission" date="2019-03" db="EMBL/GenBank/DDBJ databases">
        <title>The genome sequence of a newly discovered highly antifungal drug resistant Aspergillus species, Aspergillus tanneri NIH 1004.</title>
        <authorList>
            <person name="Mounaud S."/>
            <person name="Singh I."/>
            <person name="Joardar V."/>
            <person name="Pakala S."/>
            <person name="Pakala S."/>
            <person name="Venepally P."/>
            <person name="Hoover J."/>
            <person name="Nierman W."/>
            <person name="Chung J."/>
            <person name="Losada L."/>
        </authorList>
    </citation>
    <scope>NUCLEOTIDE SEQUENCE [LARGE SCALE GENOMIC DNA]</scope>
    <source>
        <strain evidence="1 2">NIH1004</strain>
    </source>
</reference>
<evidence type="ECO:0000313" key="1">
    <source>
        <dbReference type="EMBL" id="THC91947.1"/>
    </source>
</evidence>
<comment type="caution">
    <text evidence="1">The sequence shown here is derived from an EMBL/GenBank/DDBJ whole genome shotgun (WGS) entry which is preliminary data.</text>
</comment>
<dbReference type="AlphaFoldDB" id="A0A4S3JC91"/>
<protein>
    <submittedName>
        <fullName evidence="1">Uncharacterized protein</fullName>
    </submittedName>
</protein>
<accession>A0A4S3JC91</accession>
<name>A0A4S3JC91_9EURO</name>
<proteinExistence type="predicted"/>
<organism evidence="1 2">
    <name type="scientific">Aspergillus tanneri</name>
    <dbReference type="NCBI Taxonomy" id="1220188"/>
    <lineage>
        <taxon>Eukaryota</taxon>
        <taxon>Fungi</taxon>
        <taxon>Dikarya</taxon>
        <taxon>Ascomycota</taxon>
        <taxon>Pezizomycotina</taxon>
        <taxon>Eurotiomycetes</taxon>
        <taxon>Eurotiomycetidae</taxon>
        <taxon>Eurotiales</taxon>
        <taxon>Aspergillaceae</taxon>
        <taxon>Aspergillus</taxon>
        <taxon>Aspergillus subgen. Circumdati</taxon>
    </lineage>
</organism>
<keyword evidence="2" id="KW-1185">Reference proteome</keyword>
<evidence type="ECO:0000313" key="2">
    <source>
        <dbReference type="Proteomes" id="UP000308092"/>
    </source>
</evidence>
<gene>
    <name evidence="1" type="ORF">EYZ11_008602</name>
</gene>